<proteinExistence type="predicted"/>
<reference evidence="1 2" key="1">
    <citation type="journal article" date="2015" name="Nature">
        <title>rRNA introns, odd ribosomes, and small enigmatic genomes across a large radiation of phyla.</title>
        <authorList>
            <person name="Brown C.T."/>
            <person name="Hug L.A."/>
            <person name="Thomas B.C."/>
            <person name="Sharon I."/>
            <person name="Castelle C.J."/>
            <person name="Singh A."/>
            <person name="Wilkins M.J."/>
            <person name="Williams K.H."/>
            <person name="Banfield J.F."/>
        </authorList>
    </citation>
    <scope>NUCLEOTIDE SEQUENCE [LARGE SCALE GENOMIC DNA]</scope>
</reference>
<sequence>MTNLLQTIKLALESKKSFKIAFIGDSITSAEWIHPNWREIIEYVLKEELTELLNDWITPSWGIRCFNYGFDGSSSGDISDFVKKGIIPVDSDLVIY</sequence>
<dbReference type="SUPFAM" id="SSF52266">
    <property type="entry name" value="SGNH hydrolase"/>
    <property type="match status" value="1"/>
</dbReference>
<name>A0A0G1M2X5_9BACT</name>
<evidence type="ECO:0000313" key="2">
    <source>
        <dbReference type="Proteomes" id="UP000034264"/>
    </source>
</evidence>
<dbReference type="Gene3D" id="3.40.50.1110">
    <property type="entry name" value="SGNH hydrolase"/>
    <property type="match status" value="1"/>
</dbReference>
<comment type="caution">
    <text evidence="1">The sequence shown here is derived from an EMBL/GenBank/DDBJ whole genome shotgun (WGS) entry which is preliminary data.</text>
</comment>
<dbReference type="EMBL" id="LCKS01000011">
    <property type="protein sequence ID" value="KKU02566.1"/>
    <property type="molecule type" value="Genomic_DNA"/>
</dbReference>
<evidence type="ECO:0000313" key="1">
    <source>
        <dbReference type="EMBL" id="KKU02566.1"/>
    </source>
</evidence>
<gene>
    <name evidence="1" type="ORF">UX05_C0011G0032</name>
</gene>
<evidence type="ECO:0008006" key="3">
    <source>
        <dbReference type="Google" id="ProtNLM"/>
    </source>
</evidence>
<dbReference type="Proteomes" id="UP000034264">
    <property type="component" value="Unassembled WGS sequence"/>
</dbReference>
<protein>
    <recommendedName>
        <fullName evidence="3">SGNH/GDSL hydrolase family protein</fullName>
    </recommendedName>
</protein>
<dbReference type="AlphaFoldDB" id="A0A0G1M2X5"/>
<dbReference type="InterPro" id="IPR036514">
    <property type="entry name" value="SGNH_hydro_sf"/>
</dbReference>
<accession>A0A0G1M2X5</accession>
<organism evidence="1 2">
    <name type="scientific">Candidatus Amesbacteria bacterium GW2011_GWC2_45_19</name>
    <dbReference type="NCBI Taxonomy" id="1618366"/>
    <lineage>
        <taxon>Bacteria</taxon>
        <taxon>Candidatus Amesiibacteriota</taxon>
    </lineage>
</organism>